<dbReference type="Gene3D" id="2.60.40.1760">
    <property type="entry name" value="glycosyl hydrolase (family 31)"/>
    <property type="match status" value="1"/>
</dbReference>
<organism evidence="1 2">
    <name type="scientific">Alcanivorax profundi</name>
    <dbReference type="NCBI Taxonomy" id="2338368"/>
    <lineage>
        <taxon>Bacteria</taxon>
        <taxon>Pseudomonadati</taxon>
        <taxon>Pseudomonadota</taxon>
        <taxon>Gammaproteobacteria</taxon>
        <taxon>Oceanospirillales</taxon>
        <taxon>Alcanivoracaceae</taxon>
        <taxon>Alcanivorax</taxon>
    </lineage>
</organism>
<keyword evidence="2" id="KW-1185">Reference proteome</keyword>
<dbReference type="Proteomes" id="UP000283734">
    <property type="component" value="Unassembled WGS sequence"/>
</dbReference>
<sequence length="155" mass="16928">MLKNLSLIALLGIAVVGVPSELSAKNVKVAGTQKGAAAKSITRQVAQQNVTIEFYSPSIVRILKSDAGLGAPVQKKSYSVILKPQQMKGGQIQENGDIVKINSSFISVELNQQTGEIRFLSKDGKLLLTDTKTRLEARKDEANKGKYRIEQDFRL</sequence>
<protein>
    <submittedName>
        <fullName evidence="1">DUF4968 domain-containing protein</fullName>
    </submittedName>
</protein>
<gene>
    <name evidence="1" type="ORF">D4A39_16975</name>
</gene>
<dbReference type="GO" id="GO:0003824">
    <property type="term" value="F:catalytic activity"/>
    <property type="evidence" value="ECO:0007669"/>
    <property type="project" value="InterPro"/>
</dbReference>
<dbReference type="OrthoDB" id="176168at2"/>
<comment type="caution">
    <text evidence="1">The sequence shown here is derived from an EMBL/GenBank/DDBJ whole genome shotgun (WGS) entry which is preliminary data.</text>
</comment>
<evidence type="ECO:0000313" key="1">
    <source>
        <dbReference type="EMBL" id="RJG11761.1"/>
    </source>
</evidence>
<feature type="non-terminal residue" evidence="1">
    <location>
        <position position="155"/>
    </location>
</feature>
<dbReference type="EMBL" id="QYYA01000083">
    <property type="protein sequence ID" value="RJG11761.1"/>
    <property type="molecule type" value="Genomic_DNA"/>
</dbReference>
<dbReference type="AlphaFoldDB" id="A0A418XH44"/>
<dbReference type="GO" id="GO:0030246">
    <property type="term" value="F:carbohydrate binding"/>
    <property type="evidence" value="ECO:0007669"/>
    <property type="project" value="InterPro"/>
</dbReference>
<dbReference type="SUPFAM" id="SSF74650">
    <property type="entry name" value="Galactose mutarotase-like"/>
    <property type="match status" value="1"/>
</dbReference>
<dbReference type="InterPro" id="IPR011013">
    <property type="entry name" value="Gal_mutarotase_sf_dom"/>
</dbReference>
<evidence type="ECO:0000313" key="2">
    <source>
        <dbReference type="Proteomes" id="UP000283734"/>
    </source>
</evidence>
<dbReference type="GO" id="GO:0005975">
    <property type="term" value="P:carbohydrate metabolic process"/>
    <property type="evidence" value="ECO:0007669"/>
    <property type="project" value="InterPro"/>
</dbReference>
<name>A0A418XH44_9GAMM</name>
<proteinExistence type="predicted"/>
<accession>A0A418XH44</accession>
<reference evidence="1 2" key="1">
    <citation type="submission" date="2018-09" db="EMBL/GenBank/DDBJ databases">
        <title>Alcanivorax profundi sp. nov., isolated from 1000 m-depth seawater of the Mariana Trench.</title>
        <authorList>
            <person name="Liu J."/>
        </authorList>
    </citation>
    <scope>NUCLEOTIDE SEQUENCE [LARGE SCALE GENOMIC DNA]</scope>
    <source>
        <strain evidence="1 2">MTEO17</strain>
    </source>
</reference>